<dbReference type="EMBL" id="JACOFT010000001">
    <property type="protein sequence ID" value="MBC3810589.1"/>
    <property type="molecule type" value="Genomic_DNA"/>
</dbReference>
<evidence type="ECO:0000313" key="2">
    <source>
        <dbReference type="Proteomes" id="UP000637632"/>
    </source>
</evidence>
<comment type="caution">
    <text evidence="1">The sequence shown here is derived from an EMBL/GenBank/DDBJ whole genome shotgun (WGS) entry which is preliminary data.</text>
</comment>
<dbReference type="PANTHER" id="PTHR43179:SF7">
    <property type="entry name" value="RHAMNOSYLTRANSFERASE WBBL"/>
    <property type="match status" value="1"/>
</dbReference>
<evidence type="ECO:0000313" key="1">
    <source>
        <dbReference type="EMBL" id="MBC3810589.1"/>
    </source>
</evidence>
<dbReference type="RefSeq" id="WP_190477457.1">
    <property type="nucleotide sequence ID" value="NZ_JACOFT010000001.1"/>
</dbReference>
<keyword evidence="2" id="KW-1185">Reference proteome</keyword>
<dbReference type="PANTHER" id="PTHR43179">
    <property type="entry name" value="RHAMNOSYLTRANSFERASE WBBL"/>
    <property type="match status" value="1"/>
</dbReference>
<gene>
    <name evidence="1" type="ORF">H8K26_03975</name>
</gene>
<dbReference type="InterPro" id="IPR029044">
    <property type="entry name" value="Nucleotide-diphossugar_trans"/>
</dbReference>
<organism evidence="1 2">
    <name type="scientific">Undibacterium aquatile</name>
    <dbReference type="NCBI Taxonomy" id="1537398"/>
    <lineage>
        <taxon>Bacteria</taxon>
        <taxon>Pseudomonadati</taxon>
        <taxon>Pseudomonadota</taxon>
        <taxon>Betaproteobacteria</taxon>
        <taxon>Burkholderiales</taxon>
        <taxon>Oxalobacteraceae</taxon>
        <taxon>Undibacterium</taxon>
    </lineage>
</organism>
<dbReference type="Gene3D" id="3.90.550.10">
    <property type="entry name" value="Spore Coat Polysaccharide Biosynthesis Protein SpsA, Chain A"/>
    <property type="match status" value="1"/>
</dbReference>
<reference evidence="1 2" key="1">
    <citation type="submission" date="2020-08" db="EMBL/GenBank/DDBJ databases">
        <title>Novel species isolated from subtropical streams in China.</title>
        <authorList>
            <person name="Lu H."/>
        </authorList>
    </citation>
    <scope>NUCLEOTIDE SEQUENCE [LARGE SCALE GENOMIC DNA]</scope>
    <source>
        <strain evidence="1 2">CCTCC AB 2015119</strain>
    </source>
</reference>
<dbReference type="SUPFAM" id="SSF53448">
    <property type="entry name" value="Nucleotide-diphospho-sugar transferases"/>
    <property type="match status" value="1"/>
</dbReference>
<name>A0ABR6XCD6_9BURK</name>
<accession>A0ABR6XCD6</accession>
<protein>
    <submittedName>
        <fullName evidence="1">Glycosyltransferase family 2 protein</fullName>
    </submittedName>
</protein>
<sequence length="261" mass="30137">MIHVAIISHGHEDLLISTRLGGLLGQHDDIHLWLKDNLPSAKLKDYCHQHGVSYTDASAGLGFGANNNFLFRQIQNSVGLRSGDIFVVMNPDISITPDTLRQLVEEMQRDQFPLATLNLFKDENHLRTDANIRLFPDFLSPLRMAVIRSLTQAYDKEKITAPFHADWASGAFLVFDARHYEALQGFDDRYFMYFEDVDLCYRSYLMLGKGVRYYPQLQAVHFAAHKNRSLLSPHANWFIRSFLKFLSRKYFVYSRRTSGAR</sequence>
<dbReference type="Proteomes" id="UP000637632">
    <property type="component" value="Unassembled WGS sequence"/>
</dbReference>
<proteinExistence type="predicted"/>